<dbReference type="EC" id="6.1.1.14" evidence="8"/>
<dbReference type="NCBIfam" id="TIGR00211">
    <property type="entry name" value="glyS"/>
    <property type="match status" value="1"/>
</dbReference>
<evidence type="ECO:0000256" key="2">
    <source>
        <dbReference type="ARBA" id="ARBA00022598"/>
    </source>
</evidence>
<dbReference type="PROSITE" id="PS50861">
    <property type="entry name" value="AA_TRNA_LIGASE_II_GLYAB"/>
    <property type="match status" value="1"/>
</dbReference>
<keyword evidence="4 8" id="KW-0067">ATP-binding</keyword>
<keyword evidence="2 8" id="KW-0436">Ligase</keyword>
<evidence type="ECO:0000256" key="5">
    <source>
        <dbReference type="ARBA" id="ARBA00022917"/>
    </source>
</evidence>
<gene>
    <name evidence="8" type="primary">glyS</name>
    <name evidence="9" type="ORF">FEZ33_03050</name>
</gene>
<evidence type="ECO:0000256" key="8">
    <source>
        <dbReference type="HAMAP-Rule" id="MF_00255"/>
    </source>
</evidence>
<keyword evidence="6 8" id="KW-0030">Aminoacyl-tRNA synthetase</keyword>
<dbReference type="PANTHER" id="PTHR30075:SF2">
    <property type="entry name" value="GLYCINE--TRNA LIGASE, CHLOROPLASTIC_MITOCHONDRIAL 2"/>
    <property type="match status" value="1"/>
</dbReference>
<proteinExistence type="inferred from homology"/>
<dbReference type="PRINTS" id="PR01045">
    <property type="entry name" value="TRNASYNTHGB"/>
</dbReference>
<dbReference type="Pfam" id="PF02092">
    <property type="entry name" value="tRNA_synt_2f"/>
    <property type="match status" value="1"/>
</dbReference>
<evidence type="ECO:0000256" key="7">
    <source>
        <dbReference type="ARBA" id="ARBA00047937"/>
    </source>
</evidence>
<dbReference type="GO" id="GO:0005829">
    <property type="term" value="C:cytosol"/>
    <property type="evidence" value="ECO:0007669"/>
    <property type="project" value="TreeGrafter"/>
</dbReference>
<dbReference type="OrthoDB" id="9775440at2"/>
<evidence type="ECO:0000313" key="10">
    <source>
        <dbReference type="Proteomes" id="UP000306420"/>
    </source>
</evidence>
<dbReference type="HAMAP" id="MF_00255">
    <property type="entry name" value="Gly_tRNA_synth_beta"/>
    <property type="match status" value="1"/>
</dbReference>
<evidence type="ECO:0000256" key="3">
    <source>
        <dbReference type="ARBA" id="ARBA00022741"/>
    </source>
</evidence>
<comment type="caution">
    <text evidence="9">The sequence shown here is derived from an EMBL/GenBank/DDBJ whole genome shotgun (WGS) entry which is preliminary data.</text>
</comment>
<keyword evidence="8" id="KW-0963">Cytoplasm</keyword>
<dbReference type="RefSeq" id="WP_138403927.1">
    <property type="nucleotide sequence ID" value="NZ_VBSP01000006.1"/>
</dbReference>
<dbReference type="InterPro" id="IPR006194">
    <property type="entry name" value="Gly-tRNA-synth_heterodimer"/>
</dbReference>
<name>A0A5R9EFL2_9LACT</name>
<dbReference type="AlphaFoldDB" id="A0A5R9EFL2"/>
<comment type="subunit">
    <text evidence="8">Tetramer of two alpha and two beta subunits.</text>
</comment>
<dbReference type="GO" id="GO:0005524">
    <property type="term" value="F:ATP binding"/>
    <property type="evidence" value="ECO:0007669"/>
    <property type="project" value="UniProtKB-UniRule"/>
</dbReference>
<reference evidence="9 10" key="1">
    <citation type="submission" date="2019-05" db="EMBL/GenBank/DDBJ databases">
        <title>The metagenome of a microbial culture collection derived from dairy environment covers the genomic content of the human microbiome.</title>
        <authorList>
            <person name="Roder T."/>
            <person name="Wuthrich D."/>
            <person name="Sattari Z."/>
            <person name="Von Ah U."/>
            <person name="Bar C."/>
            <person name="Ronchi F."/>
            <person name="Macpherson A.J."/>
            <person name="Ganal-Vonarburg S.C."/>
            <person name="Bruggmann R."/>
            <person name="Vergeres G."/>
        </authorList>
    </citation>
    <scope>NUCLEOTIDE SEQUENCE [LARGE SCALE GENOMIC DNA]</scope>
    <source>
        <strain evidence="9 10">FAM 24227</strain>
    </source>
</reference>
<evidence type="ECO:0000256" key="1">
    <source>
        <dbReference type="ARBA" id="ARBA00008226"/>
    </source>
</evidence>
<dbReference type="EMBL" id="VBSP01000006">
    <property type="protein sequence ID" value="TLQ48883.1"/>
    <property type="molecule type" value="Genomic_DNA"/>
</dbReference>
<dbReference type="GO" id="GO:0004820">
    <property type="term" value="F:glycine-tRNA ligase activity"/>
    <property type="evidence" value="ECO:0007669"/>
    <property type="project" value="UniProtKB-UniRule"/>
</dbReference>
<comment type="subcellular location">
    <subcellularLocation>
        <location evidence="8">Cytoplasm</location>
    </subcellularLocation>
</comment>
<comment type="similarity">
    <text evidence="1 8">Belongs to the class-II aminoacyl-tRNA synthetase family.</text>
</comment>
<dbReference type="SUPFAM" id="SSF109604">
    <property type="entry name" value="HD-domain/PDEase-like"/>
    <property type="match status" value="1"/>
</dbReference>
<dbReference type="PANTHER" id="PTHR30075">
    <property type="entry name" value="GLYCYL-TRNA SYNTHETASE"/>
    <property type="match status" value="1"/>
</dbReference>
<organism evidence="9 10">
    <name type="scientific">Ruoffia tabacinasalis</name>
    <dbReference type="NCBI Taxonomy" id="87458"/>
    <lineage>
        <taxon>Bacteria</taxon>
        <taxon>Bacillati</taxon>
        <taxon>Bacillota</taxon>
        <taxon>Bacilli</taxon>
        <taxon>Lactobacillales</taxon>
        <taxon>Aerococcaceae</taxon>
        <taxon>Ruoffia</taxon>
    </lineage>
</organism>
<evidence type="ECO:0000256" key="4">
    <source>
        <dbReference type="ARBA" id="ARBA00022840"/>
    </source>
</evidence>
<sequence length="681" mass="78218">MTKDYLLEVGMEEIPARFLTELSDQLKDKVEQFLADNRLTYDDAVAYSTPRRLAVIVKGIAERQEDVSEKVKGPALRIAQDDTGAWSKAAQGFVRGQKLTVDDIFVEQIKDEDYIFVNKHTEGLSAKEVLANMADVLNAMTFPVSMTWNSFHKSFIRPIHWIVSLLDDEVVPFSFINIEASNTSIGHRFLGGKTEITSPDTYVEKLRDEFVIVDTNERKDIIIKQIEQIASDNNWNVPMTEDLLDEVTALVEWPTAFFGQFEDEYLEIPQIVLITAMRDHQRYFYALDQGTDKLLPYFISVRNGDANHIENVIKGNKKVLKARLEDALFFYHEDMTHDLAFFTEKLESVKEHFKLGTLADKQKRVELIIQKLAETINEPEAGAIASEASKIYKFDLMTQVVNEFDELQGQMGEIYAKKFGLSDEIAHTISQQYMPTSSGGELPETLSGAMLAFADKFDTLLNYFNIGLIPTGSNDPYALRRQAMGMVEISEKYDWNFDMHEFVKVVIKDMDVTEEDLIDSFIDFIKLRIQQFLEKEAIDYDIIQAELNGRHANVYTGVNFARGIQKLKNDSPEEYRNLVESLTRVVNLGVKENSDGLFEETKAQTESEQKLFDMLKSDFSTNREKELDMFVKLSDPIADYFNNNMVNDDNEAIRENRLKTMKFITDKVLKFIDPRELNSKF</sequence>
<keyword evidence="3 8" id="KW-0547">Nucleotide-binding</keyword>
<protein>
    <recommendedName>
        <fullName evidence="8">Glycine--tRNA ligase beta subunit</fullName>
        <ecNumber evidence="8">6.1.1.14</ecNumber>
    </recommendedName>
    <alternativeName>
        <fullName evidence="8">Glycyl-tRNA synthetase beta subunit</fullName>
        <shortName evidence="8">GlyRS</shortName>
    </alternativeName>
</protein>
<keyword evidence="5 8" id="KW-0648">Protein biosynthesis</keyword>
<accession>A0A5R9EFL2</accession>
<dbReference type="InterPro" id="IPR015944">
    <property type="entry name" value="Gly-tRNA-synth_bsu"/>
</dbReference>
<evidence type="ECO:0000313" key="9">
    <source>
        <dbReference type="EMBL" id="TLQ48883.1"/>
    </source>
</evidence>
<dbReference type="Proteomes" id="UP000306420">
    <property type="component" value="Unassembled WGS sequence"/>
</dbReference>
<evidence type="ECO:0000256" key="6">
    <source>
        <dbReference type="ARBA" id="ARBA00023146"/>
    </source>
</evidence>
<comment type="catalytic activity">
    <reaction evidence="7 8">
        <text>tRNA(Gly) + glycine + ATP = glycyl-tRNA(Gly) + AMP + diphosphate</text>
        <dbReference type="Rhea" id="RHEA:16013"/>
        <dbReference type="Rhea" id="RHEA-COMP:9664"/>
        <dbReference type="Rhea" id="RHEA-COMP:9683"/>
        <dbReference type="ChEBI" id="CHEBI:30616"/>
        <dbReference type="ChEBI" id="CHEBI:33019"/>
        <dbReference type="ChEBI" id="CHEBI:57305"/>
        <dbReference type="ChEBI" id="CHEBI:78442"/>
        <dbReference type="ChEBI" id="CHEBI:78522"/>
        <dbReference type="ChEBI" id="CHEBI:456215"/>
        <dbReference type="EC" id="6.1.1.14"/>
    </reaction>
</comment>
<dbReference type="GO" id="GO:0006426">
    <property type="term" value="P:glycyl-tRNA aminoacylation"/>
    <property type="evidence" value="ECO:0007669"/>
    <property type="project" value="UniProtKB-UniRule"/>
</dbReference>